<evidence type="ECO:0000256" key="7">
    <source>
        <dbReference type="PROSITE-ProRule" id="PRU00169"/>
    </source>
</evidence>
<comment type="caution">
    <text evidence="14">The sequence shown here is derived from an EMBL/GenBank/DDBJ whole genome shotgun (WGS) entry which is preliminary data.</text>
</comment>
<dbReference type="RefSeq" id="WP_046145488.1">
    <property type="nucleotide sequence ID" value="NZ_KQ033912.1"/>
</dbReference>
<dbReference type="SUPFAM" id="SSF46689">
    <property type="entry name" value="Homeodomain-like"/>
    <property type="match status" value="1"/>
</dbReference>
<dbReference type="InterPro" id="IPR001789">
    <property type="entry name" value="Sig_transdc_resp-reg_receiver"/>
</dbReference>
<protein>
    <recommendedName>
        <fullName evidence="2">histidine kinase</fullName>
        <ecNumber evidence="2">2.7.13.3</ecNumber>
    </recommendedName>
</protein>
<evidence type="ECO:0000256" key="2">
    <source>
        <dbReference type="ARBA" id="ARBA00012438"/>
    </source>
</evidence>
<dbReference type="PANTHER" id="PTHR43547:SF2">
    <property type="entry name" value="HYBRID SIGNAL TRANSDUCTION HISTIDINE KINASE C"/>
    <property type="match status" value="1"/>
</dbReference>
<dbReference type="InterPro" id="IPR036890">
    <property type="entry name" value="HATPase_C_sf"/>
</dbReference>
<dbReference type="PATRIC" id="fig|927665.4.peg.1089"/>
<feature type="coiled-coil region" evidence="8">
    <location>
        <begin position="77"/>
        <end position="189"/>
    </location>
</feature>
<dbReference type="PROSITE" id="PS01124">
    <property type="entry name" value="HTH_ARAC_FAMILY_2"/>
    <property type="match status" value="1"/>
</dbReference>
<dbReference type="Gene3D" id="1.10.10.60">
    <property type="entry name" value="Homeodomain-like"/>
    <property type="match status" value="1"/>
</dbReference>
<feature type="domain" description="Histidine kinase" evidence="12">
    <location>
        <begin position="196"/>
        <end position="394"/>
    </location>
</feature>
<dbReference type="SUPFAM" id="SSF47384">
    <property type="entry name" value="Homodimeric domain of signal transducing histidine kinase"/>
    <property type="match status" value="1"/>
</dbReference>
<dbReference type="InterPro" id="IPR018062">
    <property type="entry name" value="HTH_AraC-typ_CS"/>
</dbReference>
<evidence type="ECO:0000259" key="12">
    <source>
        <dbReference type="PROSITE" id="PS50109"/>
    </source>
</evidence>
<feature type="modified residue" description="4-aspartylphosphate" evidence="7">
    <location>
        <position position="486"/>
    </location>
</feature>
<comment type="catalytic activity">
    <reaction evidence="1">
        <text>ATP + protein L-histidine = ADP + protein N-phospho-L-histidine.</text>
        <dbReference type="EC" id="2.7.13.3"/>
    </reaction>
</comment>
<dbReference type="SMART" id="SM00448">
    <property type="entry name" value="REC"/>
    <property type="match status" value="1"/>
</dbReference>
<dbReference type="Pfam" id="PF00072">
    <property type="entry name" value="Response_reg"/>
    <property type="match status" value="1"/>
</dbReference>
<evidence type="ECO:0000313" key="14">
    <source>
        <dbReference type="EMBL" id="KKB58243.1"/>
    </source>
</evidence>
<organism evidence="14 15">
    <name type="scientific">Parabacteroides goldsteinii DSM 19448 = WAL 12034</name>
    <dbReference type="NCBI Taxonomy" id="927665"/>
    <lineage>
        <taxon>Bacteria</taxon>
        <taxon>Pseudomonadati</taxon>
        <taxon>Bacteroidota</taxon>
        <taxon>Bacteroidia</taxon>
        <taxon>Bacteroidales</taxon>
        <taxon>Tannerellaceae</taxon>
        <taxon>Parabacteroides</taxon>
    </lineage>
</organism>
<dbReference type="GO" id="GO:0000155">
    <property type="term" value="F:phosphorelay sensor kinase activity"/>
    <property type="evidence" value="ECO:0007669"/>
    <property type="project" value="InterPro"/>
</dbReference>
<keyword evidence="3 7" id="KW-0597">Phosphoprotein</keyword>
<evidence type="ECO:0000256" key="5">
    <source>
        <dbReference type="ARBA" id="ARBA00023125"/>
    </source>
</evidence>
<dbReference type="PROSITE" id="PS50109">
    <property type="entry name" value="HIS_KIN"/>
    <property type="match status" value="1"/>
</dbReference>
<keyword evidence="5" id="KW-0238">DNA-binding</keyword>
<dbReference type="PROSITE" id="PS00041">
    <property type="entry name" value="HTH_ARAC_FAMILY_1"/>
    <property type="match status" value="1"/>
</dbReference>
<reference evidence="14 15" key="1">
    <citation type="submission" date="2013-04" db="EMBL/GenBank/DDBJ databases">
        <title>The Genome Sequence of Parabacteroides goldsteinii DSM 19448.</title>
        <authorList>
            <consortium name="The Broad Institute Genomics Platform"/>
            <person name="Earl A."/>
            <person name="Ward D."/>
            <person name="Feldgarden M."/>
            <person name="Gevers D."/>
            <person name="Martens E."/>
            <person name="Sakamoto M."/>
            <person name="Benno Y."/>
            <person name="Song Y."/>
            <person name="Liu C."/>
            <person name="Lee J."/>
            <person name="Bolanos M."/>
            <person name="Vaisanen M.L."/>
            <person name="Finegold S.M."/>
            <person name="Walker B."/>
            <person name="Young S."/>
            <person name="Zeng Q."/>
            <person name="Gargeya S."/>
            <person name="Fitzgerald M."/>
            <person name="Haas B."/>
            <person name="Abouelleil A."/>
            <person name="Allen A.W."/>
            <person name="Alvarado L."/>
            <person name="Arachchi H.M."/>
            <person name="Berlin A.M."/>
            <person name="Chapman S.B."/>
            <person name="Gainer-Dewar J."/>
            <person name="Goldberg J."/>
            <person name="Griggs A."/>
            <person name="Gujja S."/>
            <person name="Hansen M."/>
            <person name="Howarth C."/>
            <person name="Imamovic A."/>
            <person name="Ireland A."/>
            <person name="Larimer J."/>
            <person name="McCowan C."/>
            <person name="Murphy C."/>
            <person name="Pearson M."/>
            <person name="Poon T.W."/>
            <person name="Priest M."/>
            <person name="Roberts A."/>
            <person name="Saif S."/>
            <person name="Shea T."/>
            <person name="Sisk P."/>
            <person name="Sykes S."/>
            <person name="Wortman J."/>
            <person name="Nusbaum C."/>
            <person name="Birren B."/>
        </authorList>
    </citation>
    <scope>NUCLEOTIDE SEQUENCE [LARGE SCALE GENOMIC DNA]</scope>
    <source>
        <strain evidence="14 15">DSM 19448</strain>
    </source>
</reference>
<dbReference type="Gene3D" id="3.40.50.2300">
    <property type="match status" value="1"/>
</dbReference>
<dbReference type="HOGENOM" id="CLU_000445_28_7_10"/>
<dbReference type="EC" id="2.7.13.3" evidence="2"/>
<keyword evidence="9" id="KW-0472">Membrane</keyword>
<proteinExistence type="predicted"/>
<evidence type="ECO:0000256" key="10">
    <source>
        <dbReference type="SAM" id="SignalP"/>
    </source>
</evidence>
<dbReference type="Gene3D" id="1.10.287.130">
    <property type="match status" value="1"/>
</dbReference>
<dbReference type="SUPFAM" id="SSF52172">
    <property type="entry name" value="CheY-like"/>
    <property type="match status" value="1"/>
</dbReference>
<dbReference type="EMBL" id="AQHV01000006">
    <property type="protein sequence ID" value="KKB58243.1"/>
    <property type="molecule type" value="Genomic_DNA"/>
</dbReference>
<sequence>MNNRTLFRKWSVFLACFAFCGQQAFAAGGSASPLEITVLVVVILLALLFVLAAFYLRKMYAGFSSQSQKAVKEKELLALNQIEIEQKNNELEAAKKKLEEQKEAIESKAAELESERNELESQYNVLSTANKELVQKLSTQETMISTLNSNKKDLEQLLVTKIKESDAMQREVADRLSEAESRLKDAEMIHDNFFIETIHEMRTPLSLVLGSLALVVQNKDEEKDMSTQLLSAYRNTLALQDLADQLIGTRRANDVANYLRIARYDLVEISRQICDLFVDWVAMNNVDFQVNTQTAKLWIWLDRRKMEYALRTLLSNAFKNTFVYGKVTLDISVVRKDGKAYCSLSVQDEGLDENESARRGLKQVHDMVDDIGGFYSNETTSSGTVYTLLIPLGKQHLMERRVEFVEPEADLVRLNDRQKEEIAEFIQVVPQKKLTGKKILVIDDSDQIRWFLKHVFTKEYEILEARNGEEGIQVAFANNPDLILCDVMMPVKDGFQTCKELKADPRTSQTPVVMLTAKVESEDIIVGLEAGADDYITKPFDVEILRSKLNNLVKRREQLKQFFTKSLAGTSAPNTDESDSGIPSNPFMDLVVKNIEMHLDDSTFEAKVLADSLNMSLPTLYRKIKQFSDCSILELTRTIRLKKAAELIQTQQYSVQEVAEMVGFNDTATFRKRFTEQYGTTPSQYGQP</sequence>
<evidence type="ECO:0000259" key="11">
    <source>
        <dbReference type="PROSITE" id="PS01124"/>
    </source>
</evidence>
<keyword evidence="9" id="KW-1133">Transmembrane helix</keyword>
<keyword evidence="8" id="KW-0175">Coiled coil</keyword>
<evidence type="ECO:0000256" key="9">
    <source>
        <dbReference type="SAM" id="Phobius"/>
    </source>
</evidence>
<evidence type="ECO:0000313" key="15">
    <source>
        <dbReference type="Proteomes" id="UP000033047"/>
    </source>
</evidence>
<dbReference type="CDD" id="cd17574">
    <property type="entry name" value="REC_OmpR"/>
    <property type="match status" value="1"/>
</dbReference>
<name>A0A0F5JKD3_9BACT</name>
<dbReference type="InterPro" id="IPR005467">
    <property type="entry name" value="His_kinase_dom"/>
</dbReference>
<feature type="domain" description="HTH araC/xylS-type" evidence="11">
    <location>
        <begin position="589"/>
        <end position="688"/>
    </location>
</feature>
<keyword evidence="4" id="KW-0805">Transcription regulation</keyword>
<gene>
    <name evidence="14" type="ORF">HMPREF1535_01064</name>
</gene>
<dbReference type="Proteomes" id="UP000033047">
    <property type="component" value="Unassembled WGS sequence"/>
</dbReference>
<evidence type="ECO:0000256" key="6">
    <source>
        <dbReference type="ARBA" id="ARBA00023163"/>
    </source>
</evidence>
<accession>A0A0F5JKD3</accession>
<dbReference type="InterPro" id="IPR018060">
    <property type="entry name" value="HTH_AraC"/>
</dbReference>
<dbReference type="Pfam" id="PF12833">
    <property type="entry name" value="HTH_18"/>
    <property type="match status" value="1"/>
</dbReference>
<keyword evidence="6" id="KW-0804">Transcription</keyword>
<feature type="signal peptide" evidence="10">
    <location>
        <begin position="1"/>
        <end position="26"/>
    </location>
</feature>
<dbReference type="SUPFAM" id="SSF55874">
    <property type="entry name" value="ATPase domain of HSP90 chaperone/DNA topoisomerase II/histidine kinase"/>
    <property type="match status" value="1"/>
</dbReference>
<dbReference type="Gene3D" id="3.30.565.10">
    <property type="entry name" value="Histidine kinase-like ATPase, C-terminal domain"/>
    <property type="match status" value="1"/>
</dbReference>
<feature type="domain" description="Response regulatory" evidence="13">
    <location>
        <begin position="438"/>
        <end position="553"/>
    </location>
</feature>
<keyword evidence="10" id="KW-0732">Signal</keyword>
<evidence type="ECO:0000256" key="4">
    <source>
        <dbReference type="ARBA" id="ARBA00023015"/>
    </source>
</evidence>
<dbReference type="PRINTS" id="PR00032">
    <property type="entry name" value="HTHARAC"/>
</dbReference>
<dbReference type="CDD" id="cd00082">
    <property type="entry name" value="HisKA"/>
    <property type="match status" value="1"/>
</dbReference>
<dbReference type="GO" id="GO:0003700">
    <property type="term" value="F:DNA-binding transcription factor activity"/>
    <property type="evidence" value="ECO:0007669"/>
    <property type="project" value="InterPro"/>
</dbReference>
<keyword evidence="9" id="KW-0812">Transmembrane</keyword>
<dbReference type="PROSITE" id="PS50110">
    <property type="entry name" value="RESPONSE_REGULATORY"/>
    <property type="match status" value="1"/>
</dbReference>
<evidence type="ECO:0000256" key="8">
    <source>
        <dbReference type="SAM" id="Coils"/>
    </source>
</evidence>
<dbReference type="InterPro" id="IPR036097">
    <property type="entry name" value="HisK_dim/P_sf"/>
</dbReference>
<evidence type="ECO:0000256" key="3">
    <source>
        <dbReference type="ARBA" id="ARBA00022553"/>
    </source>
</evidence>
<evidence type="ECO:0000256" key="1">
    <source>
        <dbReference type="ARBA" id="ARBA00000085"/>
    </source>
</evidence>
<dbReference type="InterPro" id="IPR009057">
    <property type="entry name" value="Homeodomain-like_sf"/>
</dbReference>
<dbReference type="AlphaFoldDB" id="A0A0F5JKD3"/>
<dbReference type="PANTHER" id="PTHR43547">
    <property type="entry name" value="TWO-COMPONENT HISTIDINE KINASE"/>
    <property type="match status" value="1"/>
</dbReference>
<dbReference type="GO" id="GO:0043565">
    <property type="term" value="F:sequence-specific DNA binding"/>
    <property type="evidence" value="ECO:0007669"/>
    <property type="project" value="InterPro"/>
</dbReference>
<dbReference type="STRING" id="927665.HMPREF1535_01064"/>
<dbReference type="InterPro" id="IPR011006">
    <property type="entry name" value="CheY-like_superfamily"/>
</dbReference>
<dbReference type="InterPro" id="IPR020449">
    <property type="entry name" value="Tscrpt_reg_AraC-type_HTH"/>
</dbReference>
<dbReference type="SMART" id="SM00342">
    <property type="entry name" value="HTH_ARAC"/>
    <property type="match status" value="1"/>
</dbReference>
<dbReference type="InterPro" id="IPR003661">
    <property type="entry name" value="HisK_dim/P_dom"/>
</dbReference>
<feature type="transmembrane region" description="Helical" evidence="9">
    <location>
        <begin position="36"/>
        <end position="56"/>
    </location>
</feature>
<feature type="chain" id="PRO_5002490191" description="histidine kinase" evidence="10">
    <location>
        <begin position="27"/>
        <end position="688"/>
    </location>
</feature>
<evidence type="ECO:0000259" key="13">
    <source>
        <dbReference type="PROSITE" id="PS50110"/>
    </source>
</evidence>